<evidence type="ECO:0000256" key="1">
    <source>
        <dbReference type="SAM" id="MobiDB-lite"/>
    </source>
</evidence>
<sequence>MAYHKEIFDTPSLLKKVFANMKRKKHKPKRKHTQESEVPPTESPAEQNLPSPFNDPLPSGEDSLKLKEMTCVPICPTKS</sequence>
<accession>A0A699K375</accession>
<dbReference type="EMBL" id="BKCJ010471633">
    <property type="protein sequence ID" value="GFA70172.1"/>
    <property type="molecule type" value="Genomic_DNA"/>
</dbReference>
<feature type="compositionally biased region" description="Basic residues" evidence="1">
    <location>
        <begin position="21"/>
        <end position="32"/>
    </location>
</feature>
<reference evidence="2" key="1">
    <citation type="journal article" date="2019" name="Sci. Rep.">
        <title>Draft genome of Tanacetum cinerariifolium, the natural source of mosquito coil.</title>
        <authorList>
            <person name="Yamashiro T."/>
            <person name="Shiraishi A."/>
            <person name="Satake H."/>
            <person name="Nakayama K."/>
        </authorList>
    </citation>
    <scope>NUCLEOTIDE SEQUENCE</scope>
</reference>
<organism evidence="2">
    <name type="scientific">Tanacetum cinerariifolium</name>
    <name type="common">Dalmatian daisy</name>
    <name type="synonym">Chrysanthemum cinerariifolium</name>
    <dbReference type="NCBI Taxonomy" id="118510"/>
    <lineage>
        <taxon>Eukaryota</taxon>
        <taxon>Viridiplantae</taxon>
        <taxon>Streptophyta</taxon>
        <taxon>Embryophyta</taxon>
        <taxon>Tracheophyta</taxon>
        <taxon>Spermatophyta</taxon>
        <taxon>Magnoliopsida</taxon>
        <taxon>eudicotyledons</taxon>
        <taxon>Gunneridae</taxon>
        <taxon>Pentapetalae</taxon>
        <taxon>asterids</taxon>
        <taxon>campanulids</taxon>
        <taxon>Asterales</taxon>
        <taxon>Asteraceae</taxon>
        <taxon>Asteroideae</taxon>
        <taxon>Anthemideae</taxon>
        <taxon>Anthemidinae</taxon>
        <taxon>Tanacetum</taxon>
    </lineage>
</organism>
<gene>
    <name evidence="2" type="ORF">Tci_642144</name>
</gene>
<name>A0A699K375_TANCI</name>
<proteinExistence type="predicted"/>
<feature type="region of interest" description="Disordered" evidence="1">
    <location>
        <begin position="19"/>
        <end position="65"/>
    </location>
</feature>
<protein>
    <submittedName>
        <fullName evidence="2">Uncharacterized protein</fullName>
    </submittedName>
</protein>
<dbReference type="AlphaFoldDB" id="A0A699K375"/>
<comment type="caution">
    <text evidence="2">The sequence shown here is derived from an EMBL/GenBank/DDBJ whole genome shotgun (WGS) entry which is preliminary data.</text>
</comment>
<evidence type="ECO:0000313" key="2">
    <source>
        <dbReference type="EMBL" id="GFA70172.1"/>
    </source>
</evidence>